<dbReference type="SMART" id="SM00248">
    <property type="entry name" value="ANK"/>
    <property type="match status" value="3"/>
</dbReference>
<keyword evidence="2 3" id="KW-0040">ANK repeat</keyword>
<dbReference type="InterPro" id="IPR002110">
    <property type="entry name" value="Ankyrin_rpt"/>
</dbReference>
<evidence type="ECO:0000313" key="6">
    <source>
        <dbReference type="Proteomes" id="UP000481288"/>
    </source>
</evidence>
<gene>
    <name evidence="5" type="ORF">LCER1_G006398</name>
</gene>
<dbReference type="OrthoDB" id="10057496at2759"/>
<feature type="compositionally biased region" description="Low complexity" evidence="4">
    <location>
        <begin position="181"/>
        <end position="190"/>
    </location>
</feature>
<dbReference type="PANTHER" id="PTHR24198">
    <property type="entry name" value="ANKYRIN REPEAT AND PROTEIN KINASE DOMAIN-CONTAINING PROTEIN"/>
    <property type="match status" value="1"/>
</dbReference>
<proteinExistence type="predicted"/>
<evidence type="ECO:0000256" key="4">
    <source>
        <dbReference type="SAM" id="MobiDB-lite"/>
    </source>
</evidence>
<evidence type="ECO:0000256" key="1">
    <source>
        <dbReference type="ARBA" id="ARBA00022737"/>
    </source>
</evidence>
<feature type="repeat" description="ANK" evidence="3">
    <location>
        <begin position="96"/>
        <end position="128"/>
    </location>
</feature>
<dbReference type="Gene3D" id="1.25.40.20">
    <property type="entry name" value="Ankyrin repeat-containing domain"/>
    <property type="match status" value="1"/>
</dbReference>
<dbReference type="SUPFAM" id="SSF48403">
    <property type="entry name" value="Ankyrin repeat"/>
    <property type="match status" value="1"/>
</dbReference>
<feature type="compositionally biased region" description="Low complexity" evidence="4">
    <location>
        <begin position="163"/>
        <end position="172"/>
    </location>
</feature>
<sequence length="211" mass="22843">MPTNVSEDEIDDLLYFARTGDTEEFNSLKEELCKREKITVVELLETARDEHSGNGVLHMAAANGFGGLLKELCKTLSNPSPQNPAMLAILNAQNKAGNTALHWAALNGHLESVKVLLDQGADPTITNQRGHDPIYEAELNDKKEVVEWVLREGGDELEEGVSGETAEGAANEGADEDVEIGENNNGTNGEASTKLEENLNQMDIQDTTPNS</sequence>
<dbReference type="FunFam" id="1.25.40.20:FF:000325">
    <property type="entry name" value="Ankyrin repeat-containing protein YAR1"/>
    <property type="match status" value="1"/>
</dbReference>
<evidence type="ECO:0000256" key="3">
    <source>
        <dbReference type="PROSITE-ProRule" id="PRU00023"/>
    </source>
</evidence>
<evidence type="ECO:0000256" key="2">
    <source>
        <dbReference type="ARBA" id="ARBA00023043"/>
    </source>
</evidence>
<keyword evidence="1" id="KW-0677">Repeat</keyword>
<dbReference type="Pfam" id="PF12796">
    <property type="entry name" value="Ank_2"/>
    <property type="match status" value="1"/>
</dbReference>
<organism evidence="5 6">
    <name type="scientific">Lachnellula cervina</name>
    <dbReference type="NCBI Taxonomy" id="1316786"/>
    <lineage>
        <taxon>Eukaryota</taxon>
        <taxon>Fungi</taxon>
        <taxon>Dikarya</taxon>
        <taxon>Ascomycota</taxon>
        <taxon>Pezizomycotina</taxon>
        <taxon>Leotiomycetes</taxon>
        <taxon>Helotiales</taxon>
        <taxon>Lachnaceae</taxon>
        <taxon>Lachnellula</taxon>
    </lineage>
</organism>
<feature type="compositionally biased region" description="Polar residues" evidence="4">
    <location>
        <begin position="198"/>
        <end position="211"/>
    </location>
</feature>
<feature type="region of interest" description="Disordered" evidence="4">
    <location>
        <begin position="153"/>
        <end position="211"/>
    </location>
</feature>
<dbReference type="InterPro" id="IPR036770">
    <property type="entry name" value="Ankyrin_rpt-contain_sf"/>
</dbReference>
<protein>
    <submittedName>
        <fullName evidence="5">Ankyrin repeat-containing protein P16F5.05c</fullName>
    </submittedName>
</protein>
<accession>A0A7D8YRK0</accession>
<dbReference type="EMBL" id="QGMG01000495">
    <property type="protein sequence ID" value="TVY53145.1"/>
    <property type="molecule type" value="Genomic_DNA"/>
</dbReference>
<dbReference type="PROSITE" id="PS50088">
    <property type="entry name" value="ANK_REPEAT"/>
    <property type="match status" value="1"/>
</dbReference>
<reference evidence="5 6" key="1">
    <citation type="submission" date="2018-05" db="EMBL/GenBank/DDBJ databases">
        <title>Whole genome sequencing for identification of molecular markers to develop diagnostic detection tools for the regulated plant pathogen Lachnellula willkommii.</title>
        <authorList>
            <person name="Giroux E."/>
            <person name="Bilodeau G."/>
        </authorList>
    </citation>
    <scope>NUCLEOTIDE SEQUENCE [LARGE SCALE GENOMIC DNA]</scope>
    <source>
        <strain evidence="5 6">CBS 625.97</strain>
    </source>
</reference>
<name>A0A7D8YRK0_9HELO</name>
<comment type="caution">
    <text evidence="5">The sequence shown here is derived from an EMBL/GenBank/DDBJ whole genome shotgun (WGS) entry which is preliminary data.</text>
</comment>
<dbReference type="PANTHER" id="PTHR24198:SF165">
    <property type="entry name" value="ANKYRIN REPEAT-CONTAINING PROTEIN-RELATED"/>
    <property type="match status" value="1"/>
</dbReference>
<dbReference type="PROSITE" id="PS50297">
    <property type="entry name" value="ANK_REP_REGION"/>
    <property type="match status" value="1"/>
</dbReference>
<evidence type="ECO:0000313" key="5">
    <source>
        <dbReference type="EMBL" id="TVY53145.1"/>
    </source>
</evidence>
<dbReference type="Proteomes" id="UP000481288">
    <property type="component" value="Unassembled WGS sequence"/>
</dbReference>
<keyword evidence="6" id="KW-1185">Reference proteome</keyword>
<dbReference type="AlphaFoldDB" id="A0A7D8YRK0"/>